<feature type="signal peptide" evidence="1">
    <location>
        <begin position="1"/>
        <end position="27"/>
    </location>
</feature>
<protein>
    <recommendedName>
        <fullName evidence="3">Outer membrane porin, OprD family</fullName>
    </recommendedName>
</protein>
<reference evidence="2" key="1">
    <citation type="submission" date="2018-01" db="EMBL/GenBank/DDBJ databases">
        <authorList>
            <person name="Regsiter A."/>
            <person name="William W."/>
        </authorList>
    </citation>
    <scope>NUCLEOTIDE SEQUENCE</scope>
    <source>
        <strain evidence="2">TRIP AH-1</strain>
    </source>
</reference>
<dbReference type="Gene3D" id="2.40.160.10">
    <property type="entry name" value="Porin"/>
    <property type="match status" value="1"/>
</dbReference>
<evidence type="ECO:0000313" key="2">
    <source>
        <dbReference type="EMBL" id="SPD74508.1"/>
    </source>
</evidence>
<proteinExistence type="predicted"/>
<evidence type="ECO:0008006" key="3">
    <source>
        <dbReference type="Google" id="ProtNLM"/>
    </source>
</evidence>
<accession>A0A445MYG2</accession>
<sequence>MKEFWRKNKFIGIIMAVTLSVTGNAFAADTITDTFKNGNFNGEAKIWYQSDDNDANKHIFDTENSWFDAGLRFSYSTDTYKGLSVGATFYAVDDLGAYENFANRSMLNVEHSDTGAWLGEAYLNYTVANTSAKAGRQNILSPLVNSDDWPIFPNNFEAFLIKNSDIPDTTLIGGYVWKERWMKSDDQEFNDFHNDVLMVGVINKSISNSELSGYFYEADDDDKTIKESDDNTIAAYVEAKTKFKMLNLGAQCMRIDPDSNGDKPTDAVGVKVNTKLWLLDMTASFVHVTDGARLAAKLSDNSIKTPLYTYTIGADGDVAGRPDSNSYKFSVTVSPIDQLSLTTAYAYYSMDDTKYYADIVDGDCSEADFEIKYTGIKNTTIWAALWYADHEGIGVYNGVNNEDMITFRCWASYMF</sequence>
<name>A0A445MYG2_9BACT</name>
<dbReference type="SUPFAM" id="SSF56935">
    <property type="entry name" value="Porins"/>
    <property type="match status" value="1"/>
</dbReference>
<keyword evidence="1" id="KW-0732">Signal</keyword>
<feature type="chain" id="PRO_5019500468" description="Outer membrane porin, OprD family" evidence="1">
    <location>
        <begin position="28"/>
        <end position="415"/>
    </location>
</feature>
<dbReference type="EMBL" id="OJIN01000150">
    <property type="protein sequence ID" value="SPD74508.1"/>
    <property type="molecule type" value="Genomic_DNA"/>
</dbReference>
<dbReference type="AlphaFoldDB" id="A0A445MYG2"/>
<organism evidence="2">
    <name type="scientific">uncultured Desulfobacterium sp</name>
    <dbReference type="NCBI Taxonomy" id="201089"/>
    <lineage>
        <taxon>Bacteria</taxon>
        <taxon>Pseudomonadati</taxon>
        <taxon>Thermodesulfobacteriota</taxon>
        <taxon>Desulfobacteria</taxon>
        <taxon>Desulfobacterales</taxon>
        <taxon>Desulfobacteriaceae</taxon>
        <taxon>Desulfobacterium</taxon>
        <taxon>environmental samples</taxon>
    </lineage>
</organism>
<dbReference type="InterPro" id="IPR023614">
    <property type="entry name" value="Porin_dom_sf"/>
</dbReference>
<gene>
    <name evidence="2" type="ORF">PITCH_A2330008</name>
</gene>
<evidence type="ECO:0000256" key="1">
    <source>
        <dbReference type="SAM" id="SignalP"/>
    </source>
</evidence>